<reference evidence="3" key="2">
    <citation type="submission" date="2015-01" db="EMBL/GenBank/DDBJ databases">
        <title>Evolutionary Origins and Diversification of the Mycorrhizal Mutualists.</title>
        <authorList>
            <consortium name="DOE Joint Genome Institute"/>
            <consortium name="Mycorrhizal Genomics Consortium"/>
            <person name="Kohler A."/>
            <person name="Kuo A."/>
            <person name="Nagy L.G."/>
            <person name="Floudas D."/>
            <person name="Copeland A."/>
            <person name="Barry K.W."/>
            <person name="Cichocki N."/>
            <person name="Veneault-Fourrey C."/>
            <person name="LaButti K."/>
            <person name="Lindquist E.A."/>
            <person name="Lipzen A."/>
            <person name="Lundell T."/>
            <person name="Morin E."/>
            <person name="Murat C."/>
            <person name="Riley R."/>
            <person name="Ohm R."/>
            <person name="Sun H."/>
            <person name="Tunlid A."/>
            <person name="Henrissat B."/>
            <person name="Grigoriev I.V."/>
            <person name="Hibbett D.S."/>
            <person name="Martin F."/>
        </authorList>
    </citation>
    <scope>NUCLEOTIDE SEQUENCE [LARGE SCALE GENOMIC DNA]</scope>
    <source>
        <strain evidence="3">Foug A</strain>
    </source>
</reference>
<gene>
    <name evidence="2" type="ORF">SCLCIDRAFT_36557</name>
</gene>
<dbReference type="InterPro" id="IPR046496">
    <property type="entry name" value="DUF6589"/>
</dbReference>
<keyword evidence="3" id="KW-1185">Reference proteome</keyword>
<protein>
    <recommendedName>
        <fullName evidence="1">DUF6589 domain-containing protein</fullName>
    </recommendedName>
</protein>
<evidence type="ECO:0000313" key="2">
    <source>
        <dbReference type="EMBL" id="KIM60416.1"/>
    </source>
</evidence>
<dbReference type="STRING" id="1036808.A0A0C3DWX0"/>
<accession>A0A0C3DWX0</accession>
<proteinExistence type="predicted"/>
<dbReference type="AlphaFoldDB" id="A0A0C3DWX0"/>
<evidence type="ECO:0000313" key="3">
    <source>
        <dbReference type="Proteomes" id="UP000053989"/>
    </source>
</evidence>
<dbReference type="Pfam" id="PF20231">
    <property type="entry name" value="DUF6589"/>
    <property type="match status" value="1"/>
</dbReference>
<evidence type="ECO:0000259" key="1">
    <source>
        <dbReference type="Pfam" id="PF20231"/>
    </source>
</evidence>
<name>A0A0C3DWX0_9AGAM</name>
<dbReference type="InParanoid" id="A0A0C3DWX0"/>
<dbReference type="HOGENOM" id="CLU_009487_4_0_1"/>
<organism evidence="2 3">
    <name type="scientific">Scleroderma citrinum Foug A</name>
    <dbReference type="NCBI Taxonomy" id="1036808"/>
    <lineage>
        <taxon>Eukaryota</taxon>
        <taxon>Fungi</taxon>
        <taxon>Dikarya</taxon>
        <taxon>Basidiomycota</taxon>
        <taxon>Agaricomycotina</taxon>
        <taxon>Agaricomycetes</taxon>
        <taxon>Agaricomycetidae</taxon>
        <taxon>Boletales</taxon>
        <taxon>Sclerodermatineae</taxon>
        <taxon>Sclerodermataceae</taxon>
        <taxon>Scleroderma</taxon>
    </lineage>
</organism>
<sequence length="113" mass="12883">EQIPVIKTSIIAAQAMDISNSTVLGNIQSIVNLLQQRGIENPDKVDDPEMPDISEYVIHFHGDLGTGEWLQVAQLHRAIERSPWNRMQHVIFIPGLFHLKMACADAIWWTFHQ</sequence>
<dbReference type="EMBL" id="KN822062">
    <property type="protein sequence ID" value="KIM60416.1"/>
    <property type="molecule type" value="Genomic_DNA"/>
</dbReference>
<feature type="non-terminal residue" evidence="2">
    <location>
        <position position="1"/>
    </location>
</feature>
<feature type="non-terminal residue" evidence="2">
    <location>
        <position position="113"/>
    </location>
</feature>
<dbReference type="Proteomes" id="UP000053989">
    <property type="component" value="Unassembled WGS sequence"/>
</dbReference>
<feature type="domain" description="DUF6589" evidence="1">
    <location>
        <begin position="1"/>
        <end position="111"/>
    </location>
</feature>
<dbReference type="OrthoDB" id="4743193at2759"/>
<reference evidence="2 3" key="1">
    <citation type="submission" date="2014-04" db="EMBL/GenBank/DDBJ databases">
        <authorList>
            <consortium name="DOE Joint Genome Institute"/>
            <person name="Kuo A."/>
            <person name="Kohler A."/>
            <person name="Nagy L.G."/>
            <person name="Floudas D."/>
            <person name="Copeland A."/>
            <person name="Barry K.W."/>
            <person name="Cichocki N."/>
            <person name="Veneault-Fourrey C."/>
            <person name="LaButti K."/>
            <person name="Lindquist E.A."/>
            <person name="Lipzen A."/>
            <person name="Lundell T."/>
            <person name="Morin E."/>
            <person name="Murat C."/>
            <person name="Sun H."/>
            <person name="Tunlid A."/>
            <person name="Henrissat B."/>
            <person name="Grigoriev I.V."/>
            <person name="Hibbett D.S."/>
            <person name="Martin F."/>
            <person name="Nordberg H.P."/>
            <person name="Cantor M.N."/>
            <person name="Hua S.X."/>
        </authorList>
    </citation>
    <scope>NUCLEOTIDE SEQUENCE [LARGE SCALE GENOMIC DNA]</scope>
    <source>
        <strain evidence="2 3">Foug A</strain>
    </source>
</reference>